<evidence type="ECO:0000256" key="8">
    <source>
        <dbReference type="ARBA" id="ARBA00023136"/>
    </source>
</evidence>
<evidence type="ECO:0000256" key="5">
    <source>
        <dbReference type="ARBA" id="ARBA00022927"/>
    </source>
</evidence>
<feature type="transmembrane region" description="Helical" evidence="10">
    <location>
        <begin position="334"/>
        <end position="355"/>
    </location>
</feature>
<dbReference type="Gene3D" id="1.10.3370.10">
    <property type="entry name" value="SecY subunit domain"/>
    <property type="match status" value="1"/>
</dbReference>
<keyword evidence="8 10" id="KW-0472">Membrane</keyword>
<feature type="transmembrane region" description="Helical" evidence="10">
    <location>
        <begin position="81"/>
        <end position="104"/>
    </location>
</feature>
<dbReference type="PANTHER" id="PTHR10906">
    <property type="entry name" value="SECY/SEC61-ALPHA FAMILY MEMBER"/>
    <property type="match status" value="1"/>
</dbReference>
<organism evidence="12 13">
    <name type="scientific">Sulfuriroseicoccus oceanibius</name>
    <dbReference type="NCBI Taxonomy" id="2707525"/>
    <lineage>
        <taxon>Bacteria</taxon>
        <taxon>Pseudomonadati</taxon>
        <taxon>Verrucomicrobiota</taxon>
        <taxon>Verrucomicrobiia</taxon>
        <taxon>Verrucomicrobiales</taxon>
        <taxon>Verrucomicrobiaceae</taxon>
        <taxon>Sulfuriroseicoccus</taxon>
    </lineage>
</organism>
<sequence>MISAFANSLKIPELRQRILFTLAIIVIVRLGAAIPLPGVNSIGLTEWARASAASGGEGAGAAAVNAMANIFSGGALTNCAIFALGIMPYISASIMIQLMTAVVPQLQKLSREDGGRQKITQLTRYITIVLAVVQGGLLIHSLTNGTNPFLSNYDSQTYGPLILGDAGFGYYAVGLTTIVAGTMLLMWLGEQVTERGIGNGVSLIITVNIIQALPSAIFMVWDKYVTADVSVNPFYPAIAVLLIAFMALVIAGTVAITEGQRRIPIQYAKRVVGRKVLGGQKQYMPLKINYSGVMPIIFATAIISIPSFIIGFLFPDNATMQNWARYMSDGTHPAYYVVGGLLIFFFSYFWVAVMFQPAQIADDLKRNGGYIPGVRPGQPTEKFFDFTMSRLTFAGSIFLTAMFVIPGLVSSAFGISPMAAQFFGGTSLLILVGVLLDILRQVETHLIQRNYEGFLRKGKIRGRNAVSGGGAGGGGATTAASGNTLVYLWVVIAVLVILGVVALIGTGNAF</sequence>
<dbReference type="AlphaFoldDB" id="A0A6B3L541"/>
<dbReference type="PROSITE" id="PS00756">
    <property type="entry name" value="SECY_2"/>
    <property type="match status" value="1"/>
</dbReference>
<comment type="caution">
    <text evidence="10">Lacks conserved residue(s) required for the propagation of feature annotation.</text>
</comment>
<keyword evidence="3 10" id="KW-0813">Transport</keyword>
<evidence type="ECO:0000256" key="3">
    <source>
        <dbReference type="ARBA" id="ARBA00022448"/>
    </source>
</evidence>
<dbReference type="GO" id="GO:0005886">
    <property type="term" value="C:plasma membrane"/>
    <property type="evidence" value="ECO:0007669"/>
    <property type="project" value="UniProtKB-SubCell"/>
</dbReference>
<evidence type="ECO:0000256" key="11">
    <source>
        <dbReference type="RuleBase" id="RU004349"/>
    </source>
</evidence>
<keyword evidence="5 10" id="KW-0653">Protein transport</keyword>
<feature type="transmembrane region" description="Helical" evidence="10">
    <location>
        <begin position="18"/>
        <end position="36"/>
    </location>
</feature>
<dbReference type="GO" id="GO:0006605">
    <property type="term" value="P:protein targeting"/>
    <property type="evidence" value="ECO:0007669"/>
    <property type="project" value="UniProtKB-UniRule"/>
</dbReference>
<dbReference type="InterPro" id="IPR030659">
    <property type="entry name" value="SecY_CS"/>
</dbReference>
<evidence type="ECO:0000256" key="7">
    <source>
        <dbReference type="ARBA" id="ARBA00023010"/>
    </source>
</evidence>
<feature type="transmembrane region" description="Helical" evidence="10">
    <location>
        <begin position="419"/>
        <end position="439"/>
    </location>
</feature>
<feature type="transmembrane region" description="Helical" evidence="10">
    <location>
        <begin position="200"/>
        <end position="221"/>
    </location>
</feature>
<feature type="transmembrane region" description="Helical" evidence="10">
    <location>
        <begin position="168"/>
        <end position="188"/>
    </location>
</feature>
<evidence type="ECO:0000256" key="6">
    <source>
        <dbReference type="ARBA" id="ARBA00022989"/>
    </source>
</evidence>
<proteinExistence type="inferred from homology"/>
<dbReference type="Pfam" id="PF00344">
    <property type="entry name" value="SecY"/>
    <property type="match status" value="1"/>
</dbReference>
<gene>
    <name evidence="10 12" type="primary">secY</name>
    <name evidence="12" type="ORF">G3M56_004440</name>
</gene>
<dbReference type="InterPro" id="IPR026593">
    <property type="entry name" value="SecY"/>
</dbReference>
<reference evidence="12 13" key="1">
    <citation type="submission" date="2020-12" db="EMBL/GenBank/DDBJ databases">
        <title>Sulforoseuscoccus oceanibium gen. nov., sp. nov., a representative of the phylum Verrucomicrobia with special cytoplasmic membrane, and proposal of Sulforoseuscoccusaceae fam. nov.</title>
        <authorList>
            <person name="Xi F."/>
        </authorList>
    </citation>
    <scope>NUCLEOTIDE SEQUENCE [LARGE SCALE GENOMIC DNA]</scope>
    <source>
        <strain evidence="12 13">T37</strain>
    </source>
</reference>
<feature type="transmembrane region" description="Helical" evidence="10">
    <location>
        <begin position="233"/>
        <end position="256"/>
    </location>
</feature>
<dbReference type="KEGG" id="soa:G3M56_004440"/>
<keyword evidence="6 10" id="KW-1133">Transmembrane helix</keyword>
<feature type="transmembrane region" description="Helical" evidence="10">
    <location>
        <begin position="391"/>
        <end position="413"/>
    </location>
</feature>
<accession>A0A6B3L541</accession>
<evidence type="ECO:0000313" key="12">
    <source>
        <dbReference type="EMBL" id="QQL45839.1"/>
    </source>
</evidence>
<comment type="subunit">
    <text evidence="10">Component of the Sec protein translocase complex. Heterotrimer consisting of SecY, SecE and SecG subunits. The heterotrimers can form oligomers, although 1 heterotrimer is thought to be able to translocate proteins. Interacts with the ribosome. Interacts with SecDF, and other proteins may be involved. Interacts with SecA.</text>
</comment>
<dbReference type="Proteomes" id="UP000475117">
    <property type="component" value="Chromosome"/>
</dbReference>
<feature type="transmembrane region" description="Helical" evidence="10">
    <location>
        <begin position="290"/>
        <end position="314"/>
    </location>
</feature>
<dbReference type="InterPro" id="IPR023201">
    <property type="entry name" value="SecY_dom_sf"/>
</dbReference>
<dbReference type="PRINTS" id="PR00303">
    <property type="entry name" value="SECYTRNLCASE"/>
</dbReference>
<keyword evidence="13" id="KW-1185">Reference proteome</keyword>
<keyword evidence="10" id="KW-1003">Cell membrane</keyword>
<dbReference type="GO" id="GO:0065002">
    <property type="term" value="P:intracellular protein transmembrane transport"/>
    <property type="evidence" value="ECO:0007669"/>
    <property type="project" value="UniProtKB-UniRule"/>
</dbReference>
<dbReference type="FunFam" id="1.10.3370.10:FF:000001">
    <property type="entry name" value="Preprotein translocase subunit SecY"/>
    <property type="match status" value="1"/>
</dbReference>
<evidence type="ECO:0000256" key="2">
    <source>
        <dbReference type="ARBA" id="ARBA00005751"/>
    </source>
</evidence>
<evidence type="ECO:0000256" key="9">
    <source>
        <dbReference type="ARBA" id="ARBA00039733"/>
    </source>
</evidence>
<evidence type="ECO:0000256" key="1">
    <source>
        <dbReference type="ARBA" id="ARBA00004141"/>
    </source>
</evidence>
<evidence type="ECO:0000256" key="10">
    <source>
        <dbReference type="HAMAP-Rule" id="MF_01465"/>
    </source>
</evidence>
<feature type="transmembrane region" description="Helical" evidence="10">
    <location>
        <begin position="125"/>
        <end position="143"/>
    </location>
</feature>
<evidence type="ECO:0000313" key="13">
    <source>
        <dbReference type="Proteomes" id="UP000475117"/>
    </source>
</evidence>
<dbReference type="SUPFAM" id="SSF103491">
    <property type="entry name" value="Preprotein translocase SecY subunit"/>
    <property type="match status" value="1"/>
</dbReference>
<dbReference type="EMBL" id="CP066776">
    <property type="protein sequence ID" value="QQL45839.1"/>
    <property type="molecule type" value="Genomic_DNA"/>
</dbReference>
<comment type="subcellular location">
    <subcellularLocation>
        <location evidence="10">Cell membrane</location>
        <topology evidence="10">Multi-pass membrane protein</topology>
    </subcellularLocation>
    <subcellularLocation>
        <location evidence="1">Membrane</location>
        <topology evidence="1">Multi-pass membrane protein</topology>
    </subcellularLocation>
</comment>
<name>A0A6B3L541_9BACT</name>
<dbReference type="HAMAP" id="MF_01465">
    <property type="entry name" value="SecY"/>
    <property type="match status" value="1"/>
</dbReference>
<dbReference type="PIRSF" id="PIRSF004557">
    <property type="entry name" value="SecY"/>
    <property type="match status" value="1"/>
</dbReference>
<dbReference type="InterPro" id="IPR002208">
    <property type="entry name" value="SecY/SEC61-alpha"/>
</dbReference>
<protein>
    <recommendedName>
        <fullName evidence="9 10">Protein translocase subunit SecY</fullName>
    </recommendedName>
</protein>
<dbReference type="GO" id="GO:0043952">
    <property type="term" value="P:protein transport by the Sec complex"/>
    <property type="evidence" value="ECO:0007669"/>
    <property type="project" value="UniProtKB-UniRule"/>
</dbReference>
<comment type="similarity">
    <text evidence="2 10 11">Belongs to the SecY/SEC61-alpha family.</text>
</comment>
<keyword evidence="7 10" id="KW-0811">Translocation</keyword>
<keyword evidence="4 10" id="KW-0812">Transmembrane</keyword>
<comment type="function">
    <text evidence="10">The central subunit of the protein translocation channel SecYEG. Consists of two halves formed by TMs 1-5 and 6-10. These two domains form a lateral gate at the front which open onto the bilayer between TMs 2 and 7, and are clamped together by SecE at the back. The channel is closed by both a pore ring composed of hydrophobic SecY resides and a short helix (helix 2A) on the extracellular side of the membrane which forms a plug. The plug probably moves laterally to allow the channel to open. The ring and the pore may move independently.</text>
</comment>
<evidence type="ECO:0000256" key="4">
    <source>
        <dbReference type="ARBA" id="ARBA00022692"/>
    </source>
</evidence>
<dbReference type="RefSeq" id="WP_164364543.1">
    <property type="nucleotide sequence ID" value="NZ_CP066776.1"/>
</dbReference>
<dbReference type="NCBIfam" id="TIGR00967">
    <property type="entry name" value="3a0501s007"/>
    <property type="match status" value="1"/>
</dbReference>
<feature type="transmembrane region" description="Helical" evidence="10">
    <location>
        <begin position="485"/>
        <end position="505"/>
    </location>
</feature>